<dbReference type="PANTHER" id="PTHR43094:SF1">
    <property type="entry name" value="AMINOTRANSFERASE CLASS-III"/>
    <property type="match status" value="1"/>
</dbReference>
<dbReference type="CDD" id="cd00610">
    <property type="entry name" value="OAT_like"/>
    <property type="match status" value="1"/>
</dbReference>
<dbReference type="PIRSF" id="PIRSF000521">
    <property type="entry name" value="Transaminase_4ab_Lys_Orn"/>
    <property type="match status" value="1"/>
</dbReference>
<accession>A0ABR7Z1B4</accession>
<dbReference type="Pfam" id="PF00202">
    <property type="entry name" value="Aminotran_3"/>
    <property type="match status" value="1"/>
</dbReference>
<dbReference type="InterPro" id="IPR015424">
    <property type="entry name" value="PyrdxlP-dep_Trfase"/>
</dbReference>
<dbReference type="Proteomes" id="UP000805841">
    <property type="component" value="Unassembled WGS sequence"/>
</dbReference>
<name>A0ABR7Z1B4_9PSED</name>
<evidence type="ECO:0000313" key="6">
    <source>
        <dbReference type="Proteomes" id="UP000805841"/>
    </source>
</evidence>
<evidence type="ECO:0000256" key="3">
    <source>
        <dbReference type="ARBA" id="ARBA00022898"/>
    </source>
</evidence>
<comment type="caution">
    <text evidence="5">The sequence shown here is derived from an EMBL/GenBank/DDBJ whole genome shotgun (WGS) entry which is preliminary data.</text>
</comment>
<evidence type="ECO:0000256" key="1">
    <source>
        <dbReference type="ARBA" id="ARBA00001933"/>
    </source>
</evidence>
<proteinExistence type="inferred from homology"/>
<dbReference type="InterPro" id="IPR015422">
    <property type="entry name" value="PyrdxlP-dep_Trfase_small"/>
</dbReference>
<evidence type="ECO:0000256" key="2">
    <source>
        <dbReference type="ARBA" id="ARBA00008954"/>
    </source>
</evidence>
<keyword evidence="5" id="KW-0032">Aminotransferase</keyword>
<dbReference type="EMBL" id="JAAOCA010000012">
    <property type="protein sequence ID" value="MBD1599291.1"/>
    <property type="molecule type" value="Genomic_DNA"/>
</dbReference>
<keyword evidence="3 4" id="KW-0663">Pyridoxal phosphate</keyword>
<keyword evidence="6" id="KW-1185">Reference proteome</keyword>
<organism evidence="5 6">
    <name type="scientific">Pseudomonas typographi</name>
    <dbReference type="NCBI Taxonomy" id="2715964"/>
    <lineage>
        <taxon>Bacteria</taxon>
        <taxon>Pseudomonadati</taxon>
        <taxon>Pseudomonadota</taxon>
        <taxon>Gammaproteobacteria</taxon>
        <taxon>Pseudomonadales</taxon>
        <taxon>Pseudomonadaceae</taxon>
        <taxon>Pseudomonas</taxon>
    </lineage>
</organism>
<dbReference type="Gene3D" id="3.90.1150.10">
    <property type="entry name" value="Aspartate Aminotransferase, domain 1"/>
    <property type="match status" value="1"/>
</dbReference>
<gene>
    <name evidence="5" type="ORF">HAQ05_11325</name>
</gene>
<evidence type="ECO:0000313" key="5">
    <source>
        <dbReference type="EMBL" id="MBD1599291.1"/>
    </source>
</evidence>
<dbReference type="GO" id="GO:0008483">
    <property type="term" value="F:transaminase activity"/>
    <property type="evidence" value="ECO:0007669"/>
    <property type="project" value="UniProtKB-KW"/>
</dbReference>
<dbReference type="PANTHER" id="PTHR43094">
    <property type="entry name" value="AMINOTRANSFERASE"/>
    <property type="match status" value="1"/>
</dbReference>
<evidence type="ECO:0000256" key="4">
    <source>
        <dbReference type="RuleBase" id="RU003560"/>
    </source>
</evidence>
<dbReference type="InterPro" id="IPR005814">
    <property type="entry name" value="Aminotrans_3"/>
</dbReference>
<sequence>MLSRAQGIYFYDCNGTRYIDGLSGQWNVHLGHGRKELAETAAEQILTLTYGSTLSGMANAPAAMLAKKLSTLTPGDLNVSFFVSGGSEANETAFKLARFYWKTKGQPNRTDIICIQNGYHGLTIAASAATGIRAYNTMTEANAPGFYHATGYLTECEKGDRTHPDYASSIRGMIEKLGEQQVAAVILEPIQGAGGVHICPDDYLPAVRRLCDEFGILLIIDEVVTGFGRTGKMFAVEHWGVVPDILTVAKGISSGYVPMGAAILRDALLKEMLEQGADFLPHGFTASGHPVACAVAMRNIELIEQERRPQYAAAMESTLLKEMSALASKHPMVTTFRARGLIGAIEVSTQGLMQPQPTDDNDLAARIYGACLARGLRIRSLTNPDGRQIIAMAPPLIITAAQLNEMFEILSAALSDVIARP</sequence>
<comment type="cofactor">
    <cofactor evidence="1">
        <name>pyridoxal 5'-phosphate</name>
        <dbReference type="ChEBI" id="CHEBI:597326"/>
    </cofactor>
</comment>
<comment type="similarity">
    <text evidence="2 4">Belongs to the class-III pyridoxal-phosphate-dependent aminotransferase family.</text>
</comment>
<dbReference type="PROSITE" id="PS00600">
    <property type="entry name" value="AA_TRANSFER_CLASS_3"/>
    <property type="match status" value="1"/>
</dbReference>
<protein>
    <submittedName>
        <fullName evidence="5">Aspartate aminotransferase family protein</fullName>
    </submittedName>
</protein>
<reference evidence="5 6" key="1">
    <citation type="journal article" date="2020" name="Insects">
        <title>Bacteria Belonging to Pseudomonas typographi sp. nov. from the Bark Beetle Ips typographus Have Genomic Potential to Aid in the Host Ecology.</title>
        <authorList>
            <person name="Peral-Aranega E."/>
            <person name="Saati-Santamaria Z."/>
            <person name="Kolarik M."/>
            <person name="Rivas R."/>
            <person name="Garcia-Fraile P."/>
        </authorList>
    </citation>
    <scope>NUCLEOTIDE SEQUENCE [LARGE SCALE GENOMIC DNA]</scope>
    <source>
        <strain evidence="5 6">CA3A</strain>
    </source>
</reference>
<dbReference type="InterPro" id="IPR015421">
    <property type="entry name" value="PyrdxlP-dep_Trfase_major"/>
</dbReference>
<dbReference type="InterPro" id="IPR049704">
    <property type="entry name" value="Aminotrans_3_PPA_site"/>
</dbReference>
<dbReference type="SUPFAM" id="SSF53383">
    <property type="entry name" value="PLP-dependent transferases"/>
    <property type="match status" value="1"/>
</dbReference>
<keyword evidence="5" id="KW-0808">Transferase</keyword>
<dbReference type="Gene3D" id="3.40.640.10">
    <property type="entry name" value="Type I PLP-dependent aspartate aminotransferase-like (Major domain)"/>
    <property type="match status" value="1"/>
</dbReference>